<dbReference type="STRING" id="28034.BFX07_11225"/>
<feature type="transmembrane region" description="Helical" evidence="1">
    <location>
        <begin position="50"/>
        <end position="69"/>
    </location>
</feature>
<keyword evidence="1" id="KW-0472">Membrane</keyword>
<dbReference type="EMBL" id="FWWY01000001">
    <property type="protein sequence ID" value="SMC06388.1"/>
    <property type="molecule type" value="Genomic_DNA"/>
</dbReference>
<keyword evidence="3" id="KW-1185">Reference proteome</keyword>
<dbReference type="AlphaFoldDB" id="A0A1W1WJ93"/>
<reference evidence="3" key="1">
    <citation type="submission" date="2017-04" db="EMBL/GenBank/DDBJ databases">
        <authorList>
            <person name="Varghese N."/>
            <person name="Submissions S."/>
        </authorList>
    </citation>
    <scope>NUCLEOTIDE SEQUENCE [LARGE SCALE GENOMIC DNA]</scope>
    <source>
        <strain evidence="3">DSM 9293</strain>
    </source>
</reference>
<dbReference type="Gene3D" id="1.20.144.10">
    <property type="entry name" value="Phosphatidic acid phosphatase type 2/haloperoxidase"/>
    <property type="match status" value="1"/>
</dbReference>
<dbReference type="InterPro" id="IPR036938">
    <property type="entry name" value="PAP2/HPO_sf"/>
</dbReference>
<dbReference type="OrthoDB" id="9847013at2"/>
<keyword evidence="1" id="KW-1133">Transmembrane helix</keyword>
<keyword evidence="1" id="KW-0812">Transmembrane</keyword>
<organism evidence="2 3">
    <name type="scientific">Sulfobacillus thermosulfidooxidans (strain DSM 9293 / VKM B-1269 / AT-1)</name>
    <dbReference type="NCBI Taxonomy" id="929705"/>
    <lineage>
        <taxon>Bacteria</taxon>
        <taxon>Bacillati</taxon>
        <taxon>Bacillota</taxon>
        <taxon>Clostridia</taxon>
        <taxon>Eubacteriales</taxon>
        <taxon>Clostridiales Family XVII. Incertae Sedis</taxon>
        <taxon>Sulfobacillus</taxon>
    </lineage>
</organism>
<proteinExistence type="predicted"/>
<evidence type="ECO:0000313" key="3">
    <source>
        <dbReference type="Proteomes" id="UP000192660"/>
    </source>
</evidence>
<evidence type="ECO:0000256" key="1">
    <source>
        <dbReference type="SAM" id="Phobius"/>
    </source>
</evidence>
<dbReference type="Proteomes" id="UP000192660">
    <property type="component" value="Unassembled WGS sequence"/>
</dbReference>
<evidence type="ECO:0000313" key="2">
    <source>
        <dbReference type="EMBL" id="SMC06388.1"/>
    </source>
</evidence>
<name>A0A1W1WJ93_SULTA</name>
<protein>
    <submittedName>
        <fullName evidence="2">Phosphoesterase PA-phosphatase related</fullName>
    </submittedName>
</protein>
<gene>
    <name evidence="2" type="ORF">SAMN00768000_2795</name>
</gene>
<dbReference type="RefSeq" id="WP_020373173.1">
    <property type="nucleotide sequence ID" value="NZ_FWWY01000001.1"/>
</dbReference>
<accession>A0A1W1WJ93</accession>
<sequence length="222" mass="25035">MQRNNISQFLWLALFIVSMLLAPTYGVHLFNERVSHDLEWWGHRYPALQLIWVVGGLPLTTLLVIYRASGYFGREPAKWRILGIFILGGITELVVKHFVATPFPPNVPPPTGYRQLILWTNIEPSTVFAWLRQLNPSTAGVHHLSSHLLRGSFPSGHVFRITYAYGLFLSSKWRLVIAGVAAFCVVATGGHWMWDALGGFLLASWGLEWRSTQPKGRVMVNG</sequence>
<feature type="transmembrane region" description="Helical" evidence="1">
    <location>
        <begin position="173"/>
        <end position="194"/>
    </location>
</feature>
<dbReference type="SUPFAM" id="SSF48317">
    <property type="entry name" value="Acid phosphatase/Vanadium-dependent haloperoxidase"/>
    <property type="match status" value="1"/>
</dbReference>